<feature type="domain" description="EVE" evidence="1">
    <location>
        <begin position="2"/>
        <end position="131"/>
    </location>
</feature>
<keyword evidence="3" id="KW-1185">Reference proteome</keyword>
<evidence type="ECO:0000259" key="1">
    <source>
        <dbReference type="Pfam" id="PF01878"/>
    </source>
</evidence>
<comment type="caution">
    <text evidence="2">The sequence shown here is derived from an EMBL/GenBank/DDBJ whole genome shotgun (WGS) entry which is preliminary data.</text>
</comment>
<dbReference type="InterPro" id="IPR002740">
    <property type="entry name" value="EVE_domain"/>
</dbReference>
<dbReference type="InterPro" id="IPR047197">
    <property type="entry name" value="THYN1-like_EVE"/>
</dbReference>
<dbReference type="Pfam" id="PF01878">
    <property type="entry name" value="EVE"/>
    <property type="match status" value="1"/>
</dbReference>
<dbReference type="PANTHER" id="PTHR14087">
    <property type="entry name" value="THYMOCYTE NUCLEAR PROTEIN 1"/>
    <property type="match status" value="1"/>
</dbReference>
<gene>
    <name evidence="2" type="ORF">EFY79_13465</name>
</gene>
<evidence type="ECO:0000313" key="2">
    <source>
        <dbReference type="EMBL" id="RNI35256.1"/>
    </source>
</evidence>
<accession>A0A3M9NBX3</accession>
<protein>
    <submittedName>
        <fullName evidence="2">EVE domain-containing protein</fullName>
    </submittedName>
</protein>
<reference evidence="2 3" key="1">
    <citation type="submission" date="2018-11" db="EMBL/GenBank/DDBJ databases">
        <title>Draft genome sequence of Ferruginibacter sp. BO-59.</title>
        <authorList>
            <person name="Im W.T."/>
        </authorList>
    </citation>
    <scope>NUCLEOTIDE SEQUENCE [LARGE SCALE GENOMIC DNA]</scope>
    <source>
        <strain evidence="2 3">BO-59</strain>
    </source>
</reference>
<organism evidence="2 3">
    <name type="scientific">Hanamia caeni</name>
    <dbReference type="NCBI Taxonomy" id="2294116"/>
    <lineage>
        <taxon>Bacteria</taxon>
        <taxon>Pseudomonadati</taxon>
        <taxon>Bacteroidota</taxon>
        <taxon>Chitinophagia</taxon>
        <taxon>Chitinophagales</taxon>
        <taxon>Chitinophagaceae</taxon>
        <taxon>Hanamia</taxon>
    </lineage>
</organism>
<dbReference type="CDD" id="cd21133">
    <property type="entry name" value="EVE"/>
    <property type="match status" value="1"/>
</dbReference>
<dbReference type="SUPFAM" id="SSF88697">
    <property type="entry name" value="PUA domain-like"/>
    <property type="match status" value="1"/>
</dbReference>
<dbReference type="InterPro" id="IPR015947">
    <property type="entry name" value="PUA-like_sf"/>
</dbReference>
<dbReference type="Proteomes" id="UP000267223">
    <property type="component" value="Unassembled WGS sequence"/>
</dbReference>
<dbReference type="AlphaFoldDB" id="A0A3M9NBX3"/>
<dbReference type="PANTHER" id="PTHR14087:SF7">
    <property type="entry name" value="THYMOCYTE NUCLEAR PROTEIN 1"/>
    <property type="match status" value="1"/>
</dbReference>
<dbReference type="EMBL" id="RJJR01000011">
    <property type="protein sequence ID" value="RNI35256.1"/>
    <property type="molecule type" value="Genomic_DNA"/>
</dbReference>
<proteinExistence type="predicted"/>
<evidence type="ECO:0000313" key="3">
    <source>
        <dbReference type="Proteomes" id="UP000267223"/>
    </source>
</evidence>
<sequence>MNYWLVKSEPFKYGWDLFVKEKKTYWDGVRNYAARNNLREMKKGDEVFFYHSNEGLEIVGIAMVVKEAYQDPTTDDRNWVVVDLSPVKKLKKPVSLADIKEDPQLQNMELVKNSRLSVQKVTPSEWKHILKISGGK</sequence>
<dbReference type="Gene3D" id="3.10.590.10">
    <property type="entry name" value="ph1033 like domains"/>
    <property type="match status" value="1"/>
</dbReference>
<name>A0A3M9NBX3_9BACT</name>
<dbReference type="RefSeq" id="WP_123121243.1">
    <property type="nucleotide sequence ID" value="NZ_RJJR01000011.1"/>
</dbReference>
<dbReference type="InterPro" id="IPR052181">
    <property type="entry name" value="5hmC_binding"/>
</dbReference>
<dbReference type="OrthoDB" id="9791347at2"/>